<dbReference type="AlphaFoldDB" id="A0A366HA11"/>
<dbReference type="EMBL" id="QNRR01000011">
    <property type="protein sequence ID" value="RBP38667.1"/>
    <property type="molecule type" value="Genomic_DNA"/>
</dbReference>
<evidence type="ECO:0000313" key="2">
    <source>
        <dbReference type="EMBL" id="RBP38667.1"/>
    </source>
</evidence>
<accession>A0A366HA11</accession>
<gene>
    <name evidence="2" type="ORF">DES53_111187</name>
</gene>
<keyword evidence="1" id="KW-1133">Transmembrane helix</keyword>
<feature type="transmembrane region" description="Helical" evidence="1">
    <location>
        <begin position="7"/>
        <end position="28"/>
    </location>
</feature>
<name>A0A366HA11_9BACT</name>
<protein>
    <submittedName>
        <fullName evidence="2">Uncharacterized protein</fullName>
    </submittedName>
</protein>
<evidence type="ECO:0000313" key="3">
    <source>
        <dbReference type="Proteomes" id="UP000253426"/>
    </source>
</evidence>
<evidence type="ECO:0000256" key="1">
    <source>
        <dbReference type="SAM" id="Phobius"/>
    </source>
</evidence>
<dbReference type="Proteomes" id="UP000253426">
    <property type="component" value="Unassembled WGS sequence"/>
</dbReference>
<feature type="transmembrane region" description="Helical" evidence="1">
    <location>
        <begin position="151"/>
        <end position="178"/>
    </location>
</feature>
<dbReference type="OrthoDB" id="5801479at2"/>
<organism evidence="2 3">
    <name type="scientific">Roseimicrobium gellanilyticum</name>
    <dbReference type="NCBI Taxonomy" id="748857"/>
    <lineage>
        <taxon>Bacteria</taxon>
        <taxon>Pseudomonadati</taxon>
        <taxon>Verrucomicrobiota</taxon>
        <taxon>Verrucomicrobiia</taxon>
        <taxon>Verrucomicrobiales</taxon>
        <taxon>Verrucomicrobiaceae</taxon>
        <taxon>Roseimicrobium</taxon>
    </lineage>
</organism>
<sequence>MRILNIIFPVIVLGCALALGVLGVRSFLSVVADEGLHLATPGFTKVQILKPGDYVLWNQVKTVQNGTFRTFPDEVPDGTKVEIIHEKDGSTVPWKARVGMRQTSGVSRKVSLGTVTFTEPGNYGIAISMPPEEGRSFSIEPSKFPQPFLSAIFGLLAGIFLGIGAVIWLGAAIILMFVRKATAGPKESVAPPQG</sequence>
<keyword evidence="1" id="KW-0472">Membrane</keyword>
<dbReference type="PROSITE" id="PS51257">
    <property type="entry name" value="PROKAR_LIPOPROTEIN"/>
    <property type="match status" value="1"/>
</dbReference>
<keyword evidence="3" id="KW-1185">Reference proteome</keyword>
<reference evidence="2 3" key="1">
    <citation type="submission" date="2018-06" db="EMBL/GenBank/DDBJ databases">
        <title>Genomic Encyclopedia of Type Strains, Phase IV (KMG-IV): sequencing the most valuable type-strain genomes for metagenomic binning, comparative biology and taxonomic classification.</title>
        <authorList>
            <person name="Goeker M."/>
        </authorList>
    </citation>
    <scope>NUCLEOTIDE SEQUENCE [LARGE SCALE GENOMIC DNA]</scope>
    <source>
        <strain evidence="2 3">DSM 25532</strain>
    </source>
</reference>
<proteinExistence type="predicted"/>
<keyword evidence="1" id="KW-0812">Transmembrane</keyword>
<comment type="caution">
    <text evidence="2">The sequence shown here is derived from an EMBL/GenBank/DDBJ whole genome shotgun (WGS) entry which is preliminary data.</text>
</comment>